<dbReference type="PANTHER" id="PTHR40449:SF2">
    <property type="entry name" value="BACTERIAL MICROCOMPARTMENT SHELL PROTEIN EUTS"/>
    <property type="match status" value="1"/>
</dbReference>
<keyword evidence="5" id="KW-1185">Reference proteome</keyword>
<dbReference type="InterPro" id="IPR037233">
    <property type="entry name" value="CcmK-like_sf"/>
</dbReference>
<dbReference type="PIRSF" id="PIRSF012296">
    <property type="entry name" value="EutS_PduU"/>
    <property type="match status" value="1"/>
</dbReference>
<dbReference type="PROSITE" id="PS51931">
    <property type="entry name" value="BMC_CP"/>
    <property type="match status" value="1"/>
</dbReference>
<feature type="domain" description="BMC circularly permuted" evidence="3">
    <location>
        <begin position="6"/>
        <end position="106"/>
    </location>
</feature>
<dbReference type="AlphaFoldDB" id="A0A940SRI1"/>
<dbReference type="InterPro" id="IPR009307">
    <property type="entry name" value="EutS/PduU/CutR"/>
</dbReference>
<proteinExistence type="predicted"/>
<sequence>MENKQRVIQESVPGRQVTIAHIIANPDQKVYEKIGLLEFQHQALGILTITPSEAAIVASDIATKTAAVQIAFMDRFSGAVVMAGDVMAVEAGISAVIETLDSLLKIRGVKITRS</sequence>
<dbReference type="Pfam" id="PF00936">
    <property type="entry name" value="BMC"/>
    <property type="match status" value="1"/>
</dbReference>
<name>A0A940SRI1_9ENTE</name>
<evidence type="ECO:0000256" key="1">
    <source>
        <dbReference type="ARBA" id="ARBA00024322"/>
    </source>
</evidence>
<evidence type="ECO:0000259" key="3">
    <source>
        <dbReference type="PROSITE" id="PS51931"/>
    </source>
</evidence>
<dbReference type="GO" id="GO:0031469">
    <property type="term" value="C:bacterial microcompartment"/>
    <property type="evidence" value="ECO:0007669"/>
    <property type="project" value="UniProtKB-SubCell"/>
</dbReference>
<evidence type="ECO:0000313" key="4">
    <source>
        <dbReference type="EMBL" id="MBP1040842.1"/>
    </source>
</evidence>
<dbReference type="SUPFAM" id="SSF143414">
    <property type="entry name" value="CcmK-like"/>
    <property type="match status" value="1"/>
</dbReference>
<organism evidence="4 5">
    <name type="scientific">Vagococcus allomyrinae</name>
    <dbReference type="NCBI Taxonomy" id="2794353"/>
    <lineage>
        <taxon>Bacteria</taxon>
        <taxon>Bacillati</taxon>
        <taxon>Bacillota</taxon>
        <taxon>Bacilli</taxon>
        <taxon>Lactobacillales</taxon>
        <taxon>Enterococcaceae</taxon>
        <taxon>Vagococcus</taxon>
    </lineage>
</organism>
<dbReference type="InterPro" id="IPR044870">
    <property type="entry name" value="BMC_CP"/>
</dbReference>
<dbReference type="RefSeq" id="WP_209526296.1">
    <property type="nucleotide sequence ID" value="NZ_JAEEGA010000004.1"/>
</dbReference>
<comment type="subcellular location">
    <subcellularLocation>
        <location evidence="1">Bacterial microcompartment</location>
    </subcellularLocation>
</comment>
<dbReference type="InterPro" id="IPR000249">
    <property type="entry name" value="BMC_dom"/>
</dbReference>
<dbReference type="PANTHER" id="PTHR40449">
    <property type="entry name" value="ETHANOLAMINE UTILIZATION PROTEIN EUTS"/>
    <property type="match status" value="1"/>
</dbReference>
<dbReference type="EMBL" id="JAEEGA010000004">
    <property type="protein sequence ID" value="MBP1040842.1"/>
    <property type="molecule type" value="Genomic_DNA"/>
</dbReference>
<comment type="caution">
    <text evidence="4">The sequence shown here is derived from an EMBL/GenBank/DDBJ whole genome shotgun (WGS) entry which is preliminary data.</text>
</comment>
<evidence type="ECO:0000256" key="2">
    <source>
        <dbReference type="ARBA" id="ARBA00024446"/>
    </source>
</evidence>
<dbReference type="Proteomes" id="UP000674938">
    <property type="component" value="Unassembled WGS sequence"/>
</dbReference>
<protein>
    <submittedName>
        <fullName evidence="4">BMC domain-containing protein</fullName>
    </submittedName>
</protein>
<dbReference type="Gene3D" id="3.30.70.1710">
    <property type="match status" value="1"/>
</dbReference>
<gene>
    <name evidence="4" type="ORF">I6N95_07480</name>
</gene>
<evidence type="ECO:0000313" key="5">
    <source>
        <dbReference type="Proteomes" id="UP000674938"/>
    </source>
</evidence>
<dbReference type="SMART" id="SM00877">
    <property type="entry name" value="BMC"/>
    <property type="match status" value="1"/>
</dbReference>
<keyword evidence="2" id="KW-1283">Bacterial microcompartment</keyword>
<reference evidence="4" key="1">
    <citation type="submission" date="2020-12" db="EMBL/GenBank/DDBJ databases">
        <title>Vagococcus allomyrinae sp. nov. and Enterococcus lavae sp. nov., isolated from the larvae of Allomyrina dichotoma.</title>
        <authorList>
            <person name="Lee S.D."/>
        </authorList>
    </citation>
    <scope>NUCLEOTIDE SEQUENCE</scope>
    <source>
        <strain evidence="4">BWB3-3</strain>
    </source>
</reference>
<accession>A0A940SRI1</accession>